<dbReference type="InterPro" id="IPR015943">
    <property type="entry name" value="WD40/YVTN_repeat-like_dom_sf"/>
</dbReference>
<sequence length="1459" mass="161496">MDALEALLDRVESLRGMLEKVSKAGYANCPPMFKERLDTFASKTQVVVHEAQGLQSQQPLVRFINASDYMEKVEDWMKKLSWHVQSFILEGTITLELTVYEMAADVRQVSKQMGERFDQVDNGIAAVRSDISQLKTDDAIPGLRYASRARFDFGDSGRSACAPDTRKEVLEAIYSWLRPEDRDRTRLHELLPSLELLPDRSILWIYALAGAGKTTLAETVAKWCHDNDCLGSSFFCARDGDRSDVHCIVQNIASDLAHYCPEFREALLVAVKDNPHIRTASVSQQVQILLAGPVQAANAKGASWKRRIIVIDALDECKDSSAESTFLHALSLHIKELAPLIFVITSRPVPNITRGFRFLEELGKRTQELPLDGIPSEYTDRDIGIFLRARFADIGRRHAGAGPDWVSEKEVLRVVKLAERLFIFATTVTSFVEDPNVVDPRHQLDILLHSVYGRSKVGANGAPGARLDALDELYEQVLQAFFGNPSPVLQARLKRVLGTIVLAEERLRPSGLSALLGEDVGSILDVIERLRSVLSFFSEGDTYTEIQIIHLSFADFLIDPKRCKSPRFLVTPSIQHSFLALRCLKLMQESLKYNICQIPSEHDNPLNHEIIDLPAKIAEHVPPALQYASRYWMRHLGLSEVGEELLAALEDFCKGHLHHWLEVLSLLGCVNGAVEALRSTQLFLRSVALRETEATALLYDCERVVQAFYPAISASFIQVYRTAIPFSPTDSPLRRLHQAGTSHAVEVRTGLEKVWSTTLSSRVTGDPLATALAFSPDNTYVVCGAKDGSIQLLNAHTAAQVQAFEGDTDWILCVSFSPTGKEILSGSDAGMVRLWDVATGTCLHVWEGRADSITSVAWSLDGALVASGAQDGSIILRMVAMPEKMVVLRHKNYVRDLAFASDGHLVSGSDDYTCKVWGTKRIDWDATDHTPSHTLEHDHRIMAVAVSPDSCLVACGLLTGATVLWRKSDGQRLRSFPSKSHVISLAFYSDSRLAVACNASPFILWDVSTAMRLDSLDNEDARAAAFSPDGVHVAHTTRDTLQICRWSGIAPWQSNSKKTTASSPAIRAKQWLHSHLPALRASQGMEGKADVLVDDARAVAVSPTGALILAVFDKEWRLWEVSSGQWILTRKHTGSYDTIIAWSPSGHTFACTDTDYAIRVWEVQMGKLVRSFRGHSGLVTAVVFTADEQHLLSASWDGSIRRWKVGQTGQDTSCDVLFQSDGHEITALAVSSDEQWMLSGTSRSDSPPDTSSADLLAKPSRQPWAYHDWGITSRYRALRLNDATGRVVWIEHHRILISSVAFSEDCTRALVGGCDGGVFLYDLTQLIPPDKSAPRSPPPLAVSEYQLSLGSEDILHYAFSPDGQGIIAGMRYVRFPPELQHLSTCTTSVSMTTAHYMDHDGWLWRIGKDSDSRRLCWLLPQHRPAAADGGPTLHSPSTCQHVITYMINGRLMVLDAANC</sequence>
<evidence type="ECO:0000256" key="4">
    <source>
        <dbReference type="SAM" id="MobiDB-lite"/>
    </source>
</evidence>
<evidence type="ECO:0000259" key="5">
    <source>
        <dbReference type="Pfam" id="PF24883"/>
    </source>
</evidence>
<feature type="region of interest" description="Disordered" evidence="4">
    <location>
        <begin position="1238"/>
        <end position="1257"/>
    </location>
</feature>
<dbReference type="Pfam" id="PF24883">
    <property type="entry name" value="NPHP3_N"/>
    <property type="match status" value="1"/>
</dbReference>
<evidence type="ECO:0000313" key="6">
    <source>
        <dbReference type="EMBL" id="OSC97141.1"/>
    </source>
</evidence>
<keyword evidence="1 3" id="KW-0853">WD repeat</keyword>
<dbReference type="STRING" id="1353009.A0A1Y2IB54"/>
<dbReference type="OrthoDB" id="2745818at2759"/>
<evidence type="ECO:0000256" key="1">
    <source>
        <dbReference type="ARBA" id="ARBA00022574"/>
    </source>
</evidence>
<evidence type="ECO:0000313" key="7">
    <source>
        <dbReference type="Proteomes" id="UP000193067"/>
    </source>
</evidence>
<dbReference type="Pfam" id="PF00400">
    <property type="entry name" value="WD40"/>
    <property type="match status" value="6"/>
</dbReference>
<protein>
    <submittedName>
        <fullName evidence="6">WD40 repeat-like protein</fullName>
    </submittedName>
</protein>
<dbReference type="Gene3D" id="2.130.10.10">
    <property type="entry name" value="YVTN repeat-like/Quinoprotein amine dehydrogenase"/>
    <property type="match status" value="4"/>
</dbReference>
<dbReference type="SUPFAM" id="SSF50978">
    <property type="entry name" value="WD40 repeat-like"/>
    <property type="match status" value="2"/>
</dbReference>
<organism evidence="6 7">
    <name type="scientific">Trametes coccinea (strain BRFM310)</name>
    <name type="common">Pycnoporus coccineus</name>
    <dbReference type="NCBI Taxonomy" id="1353009"/>
    <lineage>
        <taxon>Eukaryota</taxon>
        <taxon>Fungi</taxon>
        <taxon>Dikarya</taxon>
        <taxon>Basidiomycota</taxon>
        <taxon>Agaricomycotina</taxon>
        <taxon>Agaricomycetes</taxon>
        <taxon>Polyporales</taxon>
        <taxon>Polyporaceae</taxon>
        <taxon>Trametes</taxon>
    </lineage>
</organism>
<feature type="domain" description="Nephrocystin 3-like N-terminal" evidence="5">
    <location>
        <begin position="199"/>
        <end position="347"/>
    </location>
</feature>
<dbReference type="PROSITE" id="PS50082">
    <property type="entry name" value="WD_REPEATS_2"/>
    <property type="match status" value="4"/>
</dbReference>
<feature type="repeat" description="WD" evidence="3">
    <location>
        <begin position="1140"/>
        <end position="1171"/>
    </location>
</feature>
<evidence type="ECO:0000256" key="3">
    <source>
        <dbReference type="PROSITE-ProRule" id="PRU00221"/>
    </source>
</evidence>
<dbReference type="Proteomes" id="UP000193067">
    <property type="component" value="Unassembled WGS sequence"/>
</dbReference>
<accession>A0A1Y2IB54</accession>
<dbReference type="PANTHER" id="PTHR19848:SF8">
    <property type="entry name" value="F-BOX AND WD REPEAT DOMAIN CONTAINING 7"/>
    <property type="match status" value="1"/>
</dbReference>
<dbReference type="PANTHER" id="PTHR19848">
    <property type="entry name" value="WD40 REPEAT PROTEIN"/>
    <property type="match status" value="1"/>
</dbReference>
<reference evidence="6 7" key="1">
    <citation type="journal article" date="2015" name="Biotechnol. Biofuels">
        <title>Enhanced degradation of softwood versus hardwood by the white-rot fungus Pycnoporus coccineus.</title>
        <authorList>
            <person name="Couturier M."/>
            <person name="Navarro D."/>
            <person name="Chevret D."/>
            <person name="Henrissat B."/>
            <person name="Piumi F."/>
            <person name="Ruiz-Duenas F.J."/>
            <person name="Martinez A.T."/>
            <person name="Grigoriev I.V."/>
            <person name="Riley R."/>
            <person name="Lipzen A."/>
            <person name="Berrin J.G."/>
            <person name="Master E.R."/>
            <person name="Rosso M.N."/>
        </authorList>
    </citation>
    <scope>NUCLEOTIDE SEQUENCE [LARGE SCALE GENOMIC DNA]</scope>
    <source>
        <strain evidence="6 7">BRFM310</strain>
    </source>
</reference>
<dbReference type="CDD" id="cd00200">
    <property type="entry name" value="WD40"/>
    <property type="match status" value="1"/>
</dbReference>
<dbReference type="PROSITE" id="PS50294">
    <property type="entry name" value="WD_REPEATS_REGION"/>
    <property type="match status" value="2"/>
</dbReference>
<feature type="repeat" description="WD" evidence="3">
    <location>
        <begin position="804"/>
        <end position="845"/>
    </location>
</feature>
<name>A0A1Y2IB54_TRAC3</name>
<dbReference type="SMART" id="SM00320">
    <property type="entry name" value="WD40"/>
    <property type="match status" value="10"/>
</dbReference>
<dbReference type="SUPFAM" id="SSF52540">
    <property type="entry name" value="P-loop containing nucleoside triphosphate hydrolases"/>
    <property type="match status" value="1"/>
</dbReference>
<keyword evidence="7" id="KW-1185">Reference proteome</keyword>
<dbReference type="Gene3D" id="3.40.50.300">
    <property type="entry name" value="P-loop containing nucleotide triphosphate hydrolases"/>
    <property type="match status" value="1"/>
</dbReference>
<dbReference type="InterPro" id="IPR056884">
    <property type="entry name" value="NPHP3-like_N"/>
</dbReference>
<gene>
    <name evidence="6" type="ORF">PYCCODRAFT_1190364</name>
</gene>
<dbReference type="InterPro" id="IPR001680">
    <property type="entry name" value="WD40_rpt"/>
</dbReference>
<feature type="repeat" description="WD" evidence="3">
    <location>
        <begin position="1172"/>
        <end position="1205"/>
    </location>
</feature>
<dbReference type="EMBL" id="KZ084156">
    <property type="protein sequence ID" value="OSC97141.1"/>
    <property type="molecule type" value="Genomic_DNA"/>
</dbReference>
<keyword evidence="2" id="KW-0677">Repeat</keyword>
<dbReference type="InterPro" id="IPR036322">
    <property type="entry name" value="WD40_repeat_dom_sf"/>
</dbReference>
<evidence type="ECO:0000256" key="2">
    <source>
        <dbReference type="ARBA" id="ARBA00022737"/>
    </source>
</evidence>
<feature type="repeat" description="WD" evidence="3">
    <location>
        <begin position="887"/>
        <end position="917"/>
    </location>
</feature>
<feature type="compositionally biased region" description="Low complexity" evidence="4">
    <location>
        <begin position="1239"/>
        <end position="1252"/>
    </location>
</feature>
<dbReference type="InterPro" id="IPR027417">
    <property type="entry name" value="P-loop_NTPase"/>
</dbReference>
<proteinExistence type="predicted"/>